<name>A0ABV8H5F8_9FLAO</name>
<comment type="caution">
    <text evidence="2">The sequence shown here is derived from an EMBL/GenBank/DDBJ whole genome shotgun (WGS) entry which is preliminary data.</text>
</comment>
<sequence length="73" mass="8382">MGIGKIIILKNSTSVFFVSTIFGILFLILPFQSWSQEDSQLKLWYDKPAEKWVEALPVGNERLDPLLKESNIK</sequence>
<reference evidence="3" key="1">
    <citation type="journal article" date="2019" name="Int. J. Syst. Evol. Microbiol.">
        <title>The Global Catalogue of Microorganisms (GCM) 10K type strain sequencing project: providing services to taxonomists for standard genome sequencing and annotation.</title>
        <authorList>
            <consortium name="The Broad Institute Genomics Platform"/>
            <consortium name="The Broad Institute Genome Sequencing Center for Infectious Disease"/>
            <person name="Wu L."/>
            <person name="Ma J."/>
        </authorList>
    </citation>
    <scope>NUCLEOTIDE SEQUENCE [LARGE SCALE GENOMIC DNA]</scope>
    <source>
        <strain evidence="3">CECT 9128</strain>
    </source>
</reference>
<evidence type="ECO:0000313" key="2">
    <source>
        <dbReference type="EMBL" id="MFC4026049.1"/>
    </source>
</evidence>
<dbReference type="RefSeq" id="WP_290232559.1">
    <property type="nucleotide sequence ID" value="NZ_JAUFPZ010000002.1"/>
</dbReference>
<accession>A0ABV8H5F8</accession>
<keyword evidence="3" id="KW-1185">Reference proteome</keyword>
<feature type="transmembrane region" description="Helical" evidence="1">
    <location>
        <begin position="12"/>
        <end position="31"/>
    </location>
</feature>
<evidence type="ECO:0000256" key="1">
    <source>
        <dbReference type="SAM" id="Phobius"/>
    </source>
</evidence>
<gene>
    <name evidence="2" type="ORF">ACFOS1_01395</name>
</gene>
<keyword evidence="1" id="KW-1133">Transmembrane helix</keyword>
<organism evidence="2 3">
    <name type="scientific">Zunongwangia endophytica</name>
    <dbReference type="NCBI Taxonomy" id="1808945"/>
    <lineage>
        <taxon>Bacteria</taxon>
        <taxon>Pseudomonadati</taxon>
        <taxon>Bacteroidota</taxon>
        <taxon>Flavobacteriia</taxon>
        <taxon>Flavobacteriales</taxon>
        <taxon>Flavobacteriaceae</taxon>
        <taxon>Zunongwangia</taxon>
    </lineage>
</organism>
<proteinExistence type="predicted"/>
<protein>
    <submittedName>
        <fullName evidence="2">Uncharacterized protein</fullName>
    </submittedName>
</protein>
<keyword evidence="1" id="KW-0472">Membrane</keyword>
<evidence type="ECO:0000313" key="3">
    <source>
        <dbReference type="Proteomes" id="UP001595793"/>
    </source>
</evidence>
<keyword evidence="1" id="KW-0812">Transmembrane</keyword>
<dbReference type="EMBL" id="JBHSAS010000002">
    <property type="protein sequence ID" value="MFC4026049.1"/>
    <property type="molecule type" value="Genomic_DNA"/>
</dbReference>
<dbReference type="Gene3D" id="2.70.98.50">
    <property type="entry name" value="putative glycoside hydrolase family protein from bacillus halodurans"/>
    <property type="match status" value="1"/>
</dbReference>
<dbReference type="Proteomes" id="UP001595793">
    <property type="component" value="Unassembled WGS sequence"/>
</dbReference>